<dbReference type="Proteomes" id="UP000054466">
    <property type="component" value="Unassembled WGS sequence"/>
</dbReference>
<proteinExistence type="inferred from homology"/>
<sequence length="588" mass="65070">MAAHRETFDFIVVGAGNSGAVIASKIAHSNAAPNVLLIEAGGDAQRPELYLPSQRYTSVHHYPDIRFDYQTTPQKHLDGRILTYYRGRGLGGSSLANYLGYIRGAASDYNTWASMVGDDAYKWDNVLERYKEIENLSFEDDNDENQWVKLVEGAHSTKGPLGLQLFPRKQWPRGNDILMQAAQDFGWPINPDQNSGHPIGLAAVTTTSYEGSRTTSATAYLSNLPPNLHIWTNTIAHRIILEDNPAEDVLRAAGVVLADGREVRAKAETILSLGSIDTPKILLLSGIGPKDELQELGIPCRVNLPRVGKDMLDHVFLPLRWGCSSALSDKMAYASNKPALLAARKEWLRSRTGSEAFRELANLVGFLKLDKKLYSQEELSKLPREVQQRINQPDAPQFEVFLAGDVPRVLERQNGEDAIGMCVMLMNPQSRGSVILSSNDPHAVPVIDGNFLAHPYDRATLVDGTRELLRFVNSAHLSKYIGGRYHAPKTDSKEDVLAFIRKELGSVLHPVATVKMGRADDPTACVDTNMCVRGVKNLRVVDLSVCPVLTNNHTQSTAYLVGQIGWKKVAEKYGLRDGRRDTLGRERL</sequence>
<dbReference type="Pfam" id="PF05199">
    <property type="entry name" value="GMC_oxred_C"/>
    <property type="match status" value="1"/>
</dbReference>
<dbReference type="Gene3D" id="3.30.560.10">
    <property type="entry name" value="Glucose Oxidase, domain 3"/>
    <property type="match status" value="1"/>
</dbReference>
<organism evidence="4 5">
    <name type="scientific">Cladophialophora immunda</name>
    <dbReference type="NCBI Taxonomy" id="569365"/>
    <lineage>
        <taxon>Eukaryota</taxon>
        <taxon>Fungi</taxon>
        <taxon>Dikarya</taxon>
        <taxon>Ascomycota</taxon>
        <taxon>Pezizomycotina</taxon>
        <taxon>Eurotiomycetes</taxon>
        <taxon>Chaetothyriomycetidae</taxon>
        <taxon>Chaetothyriales</taxon>
        <taxon>Herpotrichiellaceae</taxon>
        <taxon>Cladophialophora</taxon>
    </lineage>
</organism>
<dbReference type="InterPro" id="IPR036188">
    <property type="entry name" value="FAD/NAD-bd_sf"/>
</dbReference>
<comment type="similarity">
    <text evidence="1">Belongs to the GMC oxidoreductase family.</text>
</comment>
<dbReference type="STRING" id="569365.A0A0D2CJX6"/>
<name>A0A0D2CJX6_9EURO</name>
<dbReference type="PANTHER" id="PTHR11552">
    <property type="entry name" value="GLUCOSE-METHANOL-CHOLINE GMC OXIDOREDUCTASE"/>
    <property type="match status" value="1"/>
</dbReference>
<dbReference type="SUPFAM" id="SSF51905">
    <property type="entry name" value="FAD/NAD(P)-binding domain"/>
    <property type="match status" value="1"/>
</dbReference>
<dbReference type="GO" id="GO:0050660">
    <property type="term" value="F:flavin adenine dinucleotide binding"/>
    <property type="evidence" value="ECO:0007669"/>
    <property type="project" value="InterPro"/>
</dbReference>
<evidence type="ECO:0000259" key="3">
    <source>
        <dbReference type="PROSITE" id="PS00624"/>
    </source>
</evidence>
<dbReference type="InterPro" id="IPR000172">
    <property type="entry name" value="GMC_OxRdtase_N"/>
</dbReference>
<dbReference type="SUPFAM" id="SSF54373">
    <property type="entry name" value="FAD-linked reductases, C-terminal domain"/>
    <property type="match status" value="1"/>
</dbReference>
<feature type="active site" description="Proton donor" evidence="2">
    <location>
        <position position="509"/>
    </location>
</feature>
<dbReference type="OrthoDB" id="269227at2759"/>
<evidence type="ECO:0000256" key="1">
    <source>
        <dbReference type="ARBA" id="ARBA00010790"/>
    </source>
</evidence>
<dbReference type="PROSITE" id="PS00624">
    <property type="entry name" value="GMC_OXRED_2"/>
    <property type="match status" value="1"/>
</dbReference>
<dbReference type="EMBL" id="KN847041">
    <property type="protein sequence ID" value="KIW31458.1"/>
    <property type="molecule type" value="Genomic_DNA"/>
</dbReference>
<keyword evidence="5" id="KW-1185">Reference proteome</keyword>
<accession>A0A0D2CJX6</accession>
<dbReference type="RefSeq" id="XP_016251674.1">
    <property type="nucleotide sequence ID" value="XM_016389772.1"/>
</dbReference>
<feature type="domain" description="Glucose-methanol-choline oxidoreductase N-terminal" evidence="3">
    <location>
        <begin position="274"/>
        <end position="288"/>
    </location>
</feature>
<dbReference type="GeneID" id="27342300"/>
<evidence type="ECO:0000313" key="4">
    <source>
        <dbReference type="EMBL" id="KIW31458.1"/>
    </source>
</evidence>
<feature type="active site" description="Proton acceptor" evidence="2">
    <location>
        <position position="553"/>
    </location>
</feature>
<dbReference type="InterPro" id="IPR007867">
    <property type="entry name" value="GMC_OxRtase_C"/>
</dbReference>
<dbReference type="VEuPathDB" id="FungiDB:PV07_03106"/>
<dbReference type="HOGENOM" id="CLU_002865_6_3_1"/>
<dbReference type="Pfam" id="PF00732">
    <property type="entry name" value="GMC_oxred_N"/>
    <property type="match status" value="1"/>
</dbReference>
<dbReference type="GO" id="GO:0016614">
    <property type="term" value="F:oxidoreductase activity, acting on CH-OH group of donors"/>
    <property type="evidence" value="ECO:0007669"/>
    <property type="project" value="InterPro"/>
</dbReference>
<dbReference type="Gene3D" id="3.50.50.60">
    <property type="entry name" value="FAD/NAD(P)-binding domain"/>
    <property type="match status" value="1"/>
</dbReference>
<dbReference type="InterPro" id="IPR012132">
    <property type="entry name" value="GMC_OxRdtase"/>
</dbReference>
<reference evidence="4 5" key="1">
    <citation type="submission" date="2015-01" db="EMBL/GenBank/DDBJ databases">
        <title>The Genome Sequence of Cladophialophora immunda CBS83496.</title>
        <authorList>
            <consortium name="The Broad Institute Genomics Platform"/>
            <person name="Cuomo C."/>
            <person name="de Hoog S."/>
            <person name="Gorbushina A."/>
            <person name="Stielow B."/>
            <person name="Teixiera M."/>
            <person name="Abouelleil A."/>
            <person name="Chapman S.B."/>
            <person name="Priest M."/>
            <person name="Young S.K."/>
            <person name="Wortman J."/>
            <person name="Nusbaum C."/>
            <person name="Birren B."/>
        </authorList>
    </citation>
    <scope>NUCLEOTIDE SEQUENCE [LARGE SCALE GENOMIC DNA]</scope>
    <source>
        <strain evidence="4 5">CBS 83496</strain>
    </source>
</reference>
<gene>
    <name evidence="4" type="ORF">PV07_03106</name>
</gene>
<dbReference type="PANTHER" id="PTHR11552:SF134">
    <property type="entry name" value="GLUCOSE-METHANOL-CHOLINE OXIDOREDUCTASE N-TERMINAL DOMAIN-CONTAINING PROTEIN"/>
    <property type="match status" value="1"/>
</dbReference>
<protein>
    <recommendedName>
        <fullName evidence="3">Glucose-methanol-choline oxidoreductase N-terminal domain-containing protein</fullName>
    </recommendedName>
</protein>
<dbReference type="AlphaFoldDB" id="A0A0D2CJX6"/>
<evidence type="ECO:0000313" key="5">
    <source>
        <dbReference type="Proteomes" id="UP000054466"/>
    </source>
</evidence>
<evidence type="ECO:0000256" key="2">
    <source>
        <dbReference type="PIRSR" id="PIRSR000137-1"/>
    </source>
</evidence>
<dbReference type="PIRSF" id="PIRSF000137">
    <property type="entry name" value="Alcohol_oxidase"/>
    <property type="match status" value="1"/>
</dbReference>